<reference evidence="3" key="2">
    <citation type="submission" date="2015-01" db="EMBL/GenBank/DDBJ databases">
        <title>Evolutionary Origins and Diversification of the Mycorrhizal Mutualists.</title>
        <authorList>
            <consortium name="DOE Joint Genome Institute"/>
            <consortium name="Mycorrhizal Genomics Consortium"/>
            <person name="Kohler A."/>
            <person name="Kuo A."/>
            <person name="Nagy L.G."/>
            <person name="Floudas D."/>
            <person name="Copeland A."/>
            <person name="Barry K.W."/>
            <person name="Cichocki N."/>
            <person name="Veneault-Fourrey C."/>
            <person name="LaButti K."/>
            <person name="Lindquist E.A."/>
            <person name="Lipzen A."/>
            <person name="Lundell T."/>
            <person name="Morin E."/>
            <person name="Murat C."/>
            <person name="Riley R."/>
            <person name="Ohm R."/>
            <person name="Sun H."/>
            <person name="Tunlid A."/>
            <person name="Henrissat B."/>
            <person name="Grigoriev I.V."/>
            <person name="Hibbett D.S."/>
            <person name="Martin F."/>
        </authorList>
    </citation>
    <scope>NUCLEOTIDE SEQUENCE [LARGE SCALE GENOMIC DNA]</scope>
    <source>
        <strain evidence="3">MAFF 305830</strain>
    </source>
</reference>
<feature type="non-terminal residue" evidence="2">
    <location>
        <position position="713"/>
    </location>
</feature>
<dbReference type="EMBL" id="KN824290">
    <property type="protein sequence ID" value="KIM29135.1"/>
    <property type="molecule type" value="Genomic_DNA"/>
</dbReference>
<feature type="region of interest" description="Disordered" evidence="1">
    <location>
        <begin position="363"/>
        <end position="389"/>
    </location>
</feature>
<evidence type="ECO:0000313" key="2">
    <source>
        <dbReference type="EMBL" id="KIM29135.1"/>
    </source>
</evidence>
<evidence type="ECO:0000313" key="3">
    <source>
        <dbReference type="Proteomes" id="UP000054097"/>
    </source>
</evidence>
<gene>
    <name evidence="2" type="ORF">M408DRAFT_329136</name>
</gene>
<dbReference type="AlphaFoldDB" id="A0A0C3AX84"/>
<feature type="compositionally biased region" description="Acidic residues" evidence="1">
    <location>
        <begin position="237"/>
        <end position="253"/>
    </location>
</feature>
<organism evidence="2 3">
    <name type="scientific">Serendipita vermifera MAFF 305830</name>
    <dbReference type="NCBI Taxonomy" id="933852"/>
    <lineage>
        <taxon>Eukaryota</taxon>
        <taxon>Fungi</taxon>
        <taxon>Dikarya</taxon>
        <taxon>Basidiomycota</taxon>
        <taxon>Agaricomycotina</taxon>
        <taxon>Agaricomycetes</taxon>
        <taxon>Sebacinales</taxon>
        <taxon>Serendipitaceae</taxon>
        <taxon>Serendipita</taxon>
    </lineage>
</organism>
<dbReference type="OrthoDB" id="3151820at2759"/>
<dbReference type="Proteomes" id="UP000054097">
    <property type="component" value="Unassembled WGS sequence"/>
</dbReference>
<dbReference type="HOGENOM" id="CLU_387633_0_0_1"/>
<feature type="region of interest" description="Disordered" evidence="1">
    <location>
        <begin position="209"/>
        <end position="280"/>
    </location>
</feature>
<keyword evidence="3" id="KW-1185">Reference proteome</keyword>
<name>A0A0C3AX84_SERVB</name>
<sequence length="713" mass="81636">MNAEQREQRYRYGLQSMDNLLREHRFVDVQVKRATRDEWVMQFARFYTGDTWHKGMQHRNKQPAWEEHWIPVEKYPELWTIFRERICEQTTLSHAGIGDIINSKGENLNSTAAGPVHQTSANKKKSRVETTVDNFESVKQEEVLPSIGQENVHIDLTDWPSPSTIPEQENYEANDCISETHESEYPTRHPDSNVIDLTEDVVIVIDDDDLPVPSDIHPTGMGLGQGVQGRSSSMQQDESDDDSLFDGPDLEEDRESHKNDGNILWHLPPDDPQYSSQNAGASRPMDLIVTPTISVPPLIKKGQKRALDFDEDTQEQSRKKRSGSRVTPMPSLLTAERGKVVERRRDGEYRIFNAQSSAGSALAAKMAQKHEESDIKSYSQPSNKPVVADPADLEDYEDEDEPLKQEASTITDPQIQAMYDKWSQVEKPRSSYDSVSHLLTTGSSRSTLEPNAPPLFLLAINKETTLRLTARNCSQAYPQWYLADAVKKEEETYDTDDCDMIYPVDMIWRQHKAHLPDLLPQYHDLVWRKSLKRQEELRVEINRAELRRDVETTRRLEEQMRTELASSWRLGERERTCVIPRVADIVSAESILFTTDDGKQVISLNDPAKRMVGGWAELVLFRHGSEIPGEHEHETYETLARTLEKQEKFLVISYGMVDEHNKNPHTLLIFASRSRTIGELCGLPEDMMRRRKSLVVVHVGRSLSTSNLPVFNL</sequence>
<reference evidence="2 3" key="1">
    <citation type="submission" date="2014-04" db="EMBL/GenBank/DDBJ databases">
        <authorList>
            <consortium name="DOE Joint Genome Institute"/>
            <person name="Kuo A."/>
            <person name="Zuccaro A."/>
            <person name="Kohler A."/>
            <person name="Nagy L.G."/>
            <person name="Floudas D."/>
            <person name="Copeland A."/>
            <person name="Barry K.W."/>
            <person name="Cichocki N."/>
            <person name="Veneault-Fourrey C."/>
            <person name="LaButti K."/>
            <person name="Lindquist E.A."/>
            <person name="Lipzen A."/>
            <person name="Lundell T."/>
            <person name="Morin E."/>
            <person name="Murat C."/>
            <person name="Sun H."/>
            <person name="Tunlid A."/>
            <person name="Henrissat B."/>
            <person name="Grigoriev I.V."/>
            <person name="Hibbett D.S."/>
            <person name="Martin F."/>
            <person name="Nordberg H.P."/>
            <person name="Cantor M.N."/>
            <person name="Hua S.X."/>
        </authorList>
    </citation>
    <scope>NUCLEOTIDE SEQUENCE [LARGE SCALE GENOMIC DNA]</scope>
    <source>
        <strain evidence="2 3">MAFF 305830</strain>
    </source>
</reference>
<accession>A0A0C3AX84</accession>
<proteinExistence type="predicted"/>
<protein>
    <submittedName>
        <fullName evidence="2">Uncharacterized protein</fullName>
    </submittedName>
</protein>
<evidence type="ECO:0000256" key="1">
    <source>
        <dbReference type="SAM" id="MobiDB-lite"/>
    </source>
</evidence>
<feature type="region of interest" description="Disordered" evidence="1">
    <location>
        <begin position="304"/>
        <end position="334"/>
    </location>
</feature>